<dbReference type="Gramene" id="ERN10660">
    <property type="protein sequence ID" value="ERN10660"/>
    <property type="gene ID" value="AMTR_s00028p00221880"/>
</dbReference>
<dbReference type="PANTHER" id="PTHR34778">
    <property type="entry name" value="OS02G0580700 PROTEIN"/>
    <property type="match status" value="1"/>
</dbReference>
<dbReference type="STRING" id="13333.W1PTR2"/>
<dbReference type="OrthoDB" id="657513at2759"/>
<proteinExistence type="predicted"/>
<feature type="region of interest" description="Disordered" evidence="2">
    <location>
        <begin position="343"/>
        <end position="365"/>
    </location>
</feature>
<accession>W1PTR2</accession>
<evidence type="ECO:0000256" key="1">
    <source>
        <dbReference type="SAM" id="Coils"/>
    </source>
</evidence>
<dbReference type="EMBL" id="KI392812">
    <property type="protein sequence ID" value="ERN10660.1"/>
    <property type="molecule type" value="Genomic_DNA"/>
</dbReference>
<dbReference type="HOGENOM" id="CLU_032694_0_0_1"/>
<evidence type="ECO:0000313" key="3">
    <source>
        <dbReference type="EMBL" id="ERN10660.1"/>
    </source>
</evidence>
<protein>
    <submittedName>
        <fullName evidence="3">Uncharacterized protein</fullName>
    </submittedName>
</protein>
<reference evidence="4" key="1">
    <citation type="journal article" date="2013" name="Science">
        <title>The Amborella genome and the evolution of flowering plants.</title>
        <authorList>
            <consortium name="Amborella Genome Project"/>
        </authorList>
    </citation>
    <scope>NUCLEOTIDE SEQUENCE [LARGE SCALE GENOMIC DNA]</scope>
</reference>
<dbReference type="OMA" id="DIKSSCP"/>
<dbReference type="Proteomes" id="UP000017836">
    <property type="component" value="Unassembled WGS sequence"/>
</dbReference>
<dbReference type="AlphaFoldDB" id="W1PTR2"/>
<organism evidence="3 4">
    <name type="scientific">Amborella trichopoda</name>
    <dbReference type="NCBI Taxonomy" id="13333"/>
    <lineage>
        <taxon>Eukaryota</taxon>
        <taxon>Viridiplantae</taxon>
        <taxon>Streptophyta</taxon>
        <taxon>Embryophyta</taxon>
        <taxon>Tracheophyta</taxon>
        <taxon>Spermatophyta</taxon>
        <taxon>Magnoliopsida</taxon>
        <taxon>Amborellales</taxon>
        <taxon>Amborellaceae</taxon>
        <taxon>Amborella</taxon>
    </lineage>
</organism>
<keyword evidence="4" id="KW-1185">Reference proteome</keyword>
<evidence type="ECO:0000256" key="2">
    <source>
        <dbReference type="SAM" id="MobiDB-lite"/>
    </source>
</evidence>
<dbReference type="KEGG" id="atr:18438840"/>
<sequence length="520" mass="57873">MEMEPQMMAALNQASSDIVHGMAKGAAARILVSERKALRFQQDLAATKEEALSMILRFKQAMVSKIAESERVSLGQRKRIQELEAQLKDANDTVSELRMKISSEGLGKISGPLDEQTSKGKAAQAKCNEEMLGTSVSYSLTLDSNTKVANFDPRITDGTLLCRNSTTETLLQDNSTVADCVHPNGPDFASIIMGNKEPELFKNGCTQRIRAYDQNFIVSKPGGNDNKCSHSLSDEMVLKEQGQIKPEVSVTSPSFQNPTPLMDLEKSVQSPEKGKARKFFHRVSSRRRKGRRNYVKSAHVGALFDQVEAVDETACPLPLKPSSSSQSNLIAFKDNLAQVVIKESAEDSASQSEKERDSVEEGKAEAPVMSIDDLVDRAENENCELLDNKILIDGKTNDSGIPTVDKSLMETKDLDVVCPVENQVPPKISEYHNEESIKPVEGGNDRVLKYTFRRKRKKKDFAIENEIILHERKSNSKKTRTTEKKCTLQVQPKARESSRDNRRLAQVARQLISLSEKKWG</sequence>
<feature type="compositionally biased region" description="Basic and acidic residues" evidence="2">
    <location>
        <begin position="493"/>
        <end position="503"/>
    </location>
</feature>
<keyword evidence="1" id="KW-0175">Coiled coil</keyword>
<dbReference type="eggNOG" id="ENOG502QRQ3">
    <property type="taxonomic scope" value="Eukaryota"/>
</dbReference>
<name>W1PTR2_AMBTC</name>
<dbReference type="PANTHER" id="PTHR34778:SF2">
    <property type="entry name" value="OS02G0580700 PROTEIN"/>
    <property type="match status" value="1"/>
</dbReference>
<gene>
    <name evidence="3" type="ORF">AMTR_s00028p00221880</name>
</gene>
<feature type="compositionally biased region" description="Basic and acidic residues" evidence="2">
    <location>
        <begin position="352"/>
        <end position="364"/>
    </location>
</feature>
<evidence type="ECO:0000313" key="4">
    <source>
        <dbReference type="Proteomes" id="UP000017836"/>
    </source>
</evidence>
<feature type="region of interest" description="Disordered" evidence="2">
    <location>
        <begin position="473"/>
        <end position="503"/>
    </location>
</feature>
<feature type="coiled-coil region" evidence="1">
    <location>
        <begin position="73"/>
        <end position="100"/>
    </location>
</feature>
<feature type="compositionally biased region" description="Basic and acidic residues" evidence="2">
    <location>
        <begin position="473"/>
        <end position="486"/>
    </location>
</feature>